<dbReference type="VEuPathDB" id="FungiDB:SeMB42_g04786"/>
<evidence type="ECO:0000313" key="4">
    <source>
        <dbReference type="Proteomes" id="UP000317494"/>
    </source>
</evidence>
<organism evidence="3 4">
    <name type="scientific">Synchytrium endobioticum</name>
    <dbReference type="NCBI Taxonomy" id="286115"/>
    <lineage>
        <taxon>Eukaryota</taxon>
        <taxon>Fungi</taxon>
        <taxon>Fungi incertae sedis</taxon>
        <taxon>Chytridiomycota</taxon>
        <taxon>Chytridiomycota incertae sedis</taxon>
        <taxon>Chytridiomycetes</taxon>
        <taxon>Synchytriales</taxon>
        <taxon>Synchytriaceae</taxon>
        <taxon>Synchytrium</taxon>
    </lineage>
</organism>
<feature type="coiled-coil region" evidence="1">
    <location>
        <begin position="316"/>
        <end position="343"/>
    </location>
</feature>
<sequence length="970" mass="113898">MKEKCSGKGSLPNILLGDFNMVLSKDDRTNLTNKKEPGSKDLEETINKWKLIDIGELRELKPAMTHIQREVKSAGRIDRIYMKNELAEKCKNINTYAIECKEFNLDHMLVKTELILEKDDNRRQRKECWRLNSNLLTEETIQIIGKLIDRECQPCVRSVKQWNNAKNEIRNLLMARGRKNAQRTVNRWGILQRRLQKWLLKPQTNIRRNDAIEKCEKELKEIHSNMTTSMMRKHNLKWSEMGEKSTKWYFDKVKPVFRRANVIKGLKDEKGKLQTNSEAIQNRAMKYYKELFSNEETDIQIQEEIIECTANNTEELQIAMTHRERLEAKISEKEINYALKQLKNGKAPGPDELYKKVPSIVTKILLPIFNQILMLQDEWERENITSITVLIEKKGDLTTLKNYRPISLLNCDYKLFSKILSIRLATILSERIGPDQHAFLPGRQIKDSIMETQLVAECINRSNKEGVIAFLDQEKAYDRVDHLFLYKLLRIWKFPENFIKLITRMNEKAKFRVKINGTLTPEGKIQRGLRQGDPLSCYLYLIIMEALRYYLEADQKLKGIEIQGVPKRFIKMFVDDTNVFLKDTSYIKPLTERLLRYKRGSQAKVNLDKSQILCLGKSKPEKDSPIPFMNDGETVRNLGYPMGRNLDIQSFWAQITQSMQSTINGLRWRYDSLQGRVLIAQSLIASKIWFFAQFLPVKVRNTEEWQTMMQNVIWENNGSRVNAKTLAKEKKNGGLNACFIRARINAIQMSWVKRYYENPEAPWASLLKQCFQLCLSKPIIDKEITDPWLQTEISKDQMSGLPQLWARIWKLWRKEFRPKTIIRPISTETLKAFPVKHTPERHIKGRGHGVINALMRKTQRNTYDILREGKLTKSMTEKFVFPEDPKRTGEINWGESIKLRLRRTILIKDISCRVMYKHLRRMYCEGDIEEVVSPRALRNLWKLKSATRMIYALAEKGKLEQNIYSQNVKY</sequence>
<dbReference type="Proteomes" id="UP000317494">
    <property type="component" value="Unassembled WGS sequence"/>
</dbReference>
<reference evidence="3 4" key="1">
    <citation type="journal article" date="2019" name="Sci. Rep.">
        <title>Comparative genomics of chytrid fungi reveal insights into the obligate biotrophic and pathogenic lifestyle of Synchytrium endobioticum.</title>
        <authorList>
            <person name="van de Vossenberg B.T.L.H."/>
            <person name="Warris S."/>
            <person name="Nguyen H.D.T."/>
            <person name="van Gent-Pelzer M.P.E."/>
            <person name="Joly D.L."/>
            <person name="van de Geest H.C."/>
            <person name="Bonants P.J.M."/>
            <person name="Smith D.S."/>
            <person name="Levesque C.A."/>
            <person name="van der Lee T.A.J."/>
        </authorList>
    </citation>
    <scope>NUCLEOTIDE SEQUENCE [LARGE SCALE GENOMIC DNA]</scope>
    <source>
        <strain evidence="3 4">MB42</strain>
    </source>
</reference>
<dbReference type="STRING" id="286115.A0A507CVY0"/>
<keyword evidence="1" id="KW-0175">Coiled coil</keyword>
<dbReference type="InterPro" id="IPR036691">
    <property type="entry name" value="Endo/exonu/phosph_ase_sf"/>
</dbReference>
<dbReference type="InterPro" id="IPR043502">
    <property type="entry name" value="DNA/RNA_pol_sf"/>
</dbReference>
<keyword evidence="4" id="KW-1185">Reference proteome</keyword>
<protein>
    <recommendedName>
        <fullName evidence="2">Reverse transcriptase domain-containing protein</fullName>
    </recommendedName>
</protein>
<name>A0A507CVY0_9FUNG</name>
<evidence type="ECO:0000313" key="3">
    <source>
        <dbReference type="EMBL" id="TPX43278.1"/>
    </source>
</evidence>
<dbReference type="AlphaFoldDB" id="A0A507CVY0"/>
<evidence type="ECO:0000259" key="2">
    <source>
        <dbReference type="PROSITE" id="PS50878"/>
    </source>
</evidence>
<dbReference type="PROSITE" id="PS50878">
    <property type="entry name" value="RT_POL"/>
    <property type="match status" value="1"/>
</dbReference>
<evidence type="ECO:0000256" key="1">
    <source>
        <dbReference type="SAM" id="Coils"/>
    </source>
</evidence>
<gene>
    <name evidence="3" type="ORF">SeMB42_g04786</name>
</gene>
<proteinExistence type="predicted"/>
<dbReference type="PANTHER" id="PTHR31635">
    <property type="entry name" value="REVERSE TRANSCRIPTASE DOMAIN-CONTAINING PROTEIN-RELATED"/>
    <property type="match status" value="1"/>
</dbReference>
<dbReference type="Gene3D" id="3.60.10.10">
    <property type="entry name" value="Endonuclease/exonuclease/phosphatase"/>
    <property type="match status" value="1"/>
</dbReference>
<accession>A0A507CVY0</accession>
<comment type="caution">
    <text evidence="3">The sequence shown here is derived from an EMBL/GenBank/DDBJ whole genome shotgun (WGS) entry which is preliminary data.</text>
</comment>
<dbReference type="InterPro" id="IPR000477">
    <property type="entry name" value="RT_dom"/>
</dbReference>
<dbReference type="SUPFAM" id="SSF56672">
    <property type="entry name" value="DNA/RNA polymerases"/>
    <property type="match status" value="1"/>
</dbReference>
<dbReference type="SUPFAM" id="SSF56219">
    <property type="entry name" value="DNase I-like"/>
    <property type="match status" value="1"/>
</dbReference>
<dbReference type="CDD" id="cd01650">
    <property type="entry name" value="RT_nLTR_like"/>
    <property type="match status" value="1"/>
</dbReference>
<dbReference type="PANTHER" id="PTHR31635:SF196">
    <property type="entry name" value="REVERSE TRANSCRIPTASE DOMAIN-CONTAINING PROTEIN-RELATED"/>
    <property type="match status" value="1"/>
</dbReference>
<dbReference type="EMBL" id="QEAN01000204">
    <property type="protein sequence ID" value="TPX43278.1"/>
    <property type="molecule type" value="Genomic_DNA"/>
</dbReference>
<feature type="domain" description="Reverse transcriptase" evidence="2">
    <location>
        <begin position="372"/>
        <end position="642"/>
    </location>
</feature>
<dbReference type="Pfam" id="PF00078">
    <property type="entry name" value="RVT_1"/>
    <property type="match status" value="1"/>
</dbReference>